<feature type="transmembrane region" description="Helical" evidence="5">
    <location>
        <begin position="33"/>
        <end position="56"/>
    </location>
</feature>
<evidence type="ECO:0000256" key="4">
    <source>
        <dbReference type="ARBA" id="ARBA00023136"/>
    </source>
</evidence>
<feature type="transmembrane region" description="Helical" evidence="5">
    <location>
        <begin position="263"/>
        <end position="284"/>
    </location>
</feature>
<keyword evidence="4 5" id="KW-0472">Membrane</keyword>
<comment type="subcellular location">
    <subcellularLocation>
        <location evidence="1">Membrane</location>
    </subcellularLocation>
</comment>
<feature type="transmembrane region" description="Helical" evidence="5">
    <location>
        <begin position="339"/>
        <end position="361"/>
    </location>
</feature>
<keyword evidence="3 5" id="KW-1133">Transmembrane helix</keyword>
<keyword evidence="2 5" id="KW-0812">Transmembrane</keyword>
<gene>
    <name evidence="7" type="ORF">NSK_001560</name>
</gene>
<reference evidence="7 8" key="1">
    <citation type="submission" date="2019-01" db="EMBL/GenBank/DDBJ databases">
        <title>Nuclear Genome Assembly of the Microalgal Biofuel strain Nannochloropsis salina CCMP1776.</title>
        <authorList>
            <person name="Hovde B."/>
        </authorList>
    </citation>
    <scope>NUCLEOTIDE SEQUENCE [LARGE SCALE GENOMIC DNA]</scope>
    <source>
        <strain evidence="7 8">CCMP1776</strain>
    </source>
</reference>
<proteinExistence type="predicted"/>
<feature type="transmembrane region" description="Helical" evidence="5">
    <location>
        <begin position="468"/>
        <end position="486"/>
    </location>
</feature>
<dbReference type="AlphaFoldDB" id="A0A4D9DET5"/>
<evidence type="ECO:0000313" key="7">
    <source>
        <dbReference type="EMBL" id="TFJ87228.1"/>
    </source>
</evidence>
<dbReference type="Proteomes" id="UP000355283">
    <property type="component" value="Unassembled WGS sequence"/>
</dbReference>
<feature type="transmembrane region" description="Helical" evidence="5">
    <location>
        <begin position="191"/>
        <end position="211"/>
    </location>
</feature>
<protein>
    <recommendedName>
        <fullName evidence="6">Amino acid transporter transmembrane domain-containing protein</fullName>
    </recommendedName>
</protein>
<feature type="transmembrane region" description="Helical" evidence="5">
    <location>
        <begin position="296"/>
        <end position="319"/>
    </location>
</feature>
<evidence type="ECO:0000256" key="5">
    <source>
        <dbReference type="SAM" id="Phobius"/>
    </source>
</evidence>
<dbReference type="InterPro" id="IPR013057">
    <property type="entry name" value="AA_transpt_TM"/>
</dbReference>
<evidence type="ECO:0000259" key="6">
    <source>
        <dbReference type="Pfam" id="PF01490"/>
    </source>
</evidence>
<dbReference type="EMBL" id="SDOX01000006">
    <property type="protein sequence ID" value="TFJ87228.1"/>
    <property type="molecule type" value="Genomic_DNA"/>
</dbReference>
<evidence type="ECO:0000256" key="3">
    <source>
        <dbReference type="ARBA" id="ARBA00022989"/>
    </source>
</evidence>
<dbReference type="GO" id="GO:0016020">
    <property type="term" value="C:membrane"/>
    <property type="evidence" value="ECO:0007669"/>
    <property type="project" value="UniProtKB-SubCell"/>
</dbReference>
<dbReference type="PANTHER" id="PTHR16189">
    <property type="entry name" value="TRANSMEMBRANE PROTEIN 104-RELATED"/>
    <property type="match status" value="1"/>
</dbReference>
<evidence type="ECO:0000313" key="8">
    <source>
        <dbReference type="Proteomes" id="UP000355283"/>
    </source>
</evidence>
<feature type="transmembrane region" description="Helical" evidence="5">
    <location>
        <begin position="393"/>
        <end position="410"/>
    </location>
</feature>
<dbReference type="Pfam" id="PF01490">
    <property type="entry name" value="Aa_trans"/>
    <property type="match status" value="1"/>
</dbReference>
<dbReference type="OrthoDB" id="294541at2759"/>
<feature type="transmembrane region" description="Helical" evidence="5">
    <location>
        <begin position="151"/>
        <end position="171"/>
    </location>
</feature>
<feature type="transmembrane region" description="Helical" evidence="5">
    <location>
        <begin position="416"/>
        <end position="437"/>
    </location>
</feature>
<dbReference type="PANTHER" id="PTHR16189:SF2">
    <property type="entry name" value="AMINO ACID TRANSPORTER TRANSMEMBRANE DOMAIN-CONTAINING PROTEIN"/>
    <property type="match status" value="1"/>
</dbReference>
<keyword evidence="8" id="KW-1185">Reference proteome</keyword>
<feature type="transmembrane region" description="Helical" evidence="5">
    <location>
        <begin position="223"/>
        <end position="243"/>
    </location>
</feature>
<name>A0A4D9DET5_9STRA</name>
<evidence type="ECO:0000256" key="2">
    <source>
        <dbReference type="ARBA" id="ARBA00022692"/>
    </source>
</evidence>
<organism evidence="7 8">
    <name type="scientific">Nannochloropsis salina CCMP1776</name>
    <dbReference type="NCBI Taxonomy" id="1027361"/>
    <lineage>
        <taxon>Eukaryota</taxon>
        <taxon>Sar</taxon>
        <taxon>Stramenopiles</taxon>
        <taxon>Ochrophyta</taxon>
        <taxon>Eustigmatophyceae</taxon>
        <taxon>Eustigmatales</taxon>
        <taxon>Monodopsidaceae</taxon>
        <taxon>Microchloropsis</taxon>
        <taxon>Microchloropsis salina</taxon>
    </lineage>
</organism>
<evidence type="ECO:0000256" key="1">
    <source>
        <dbReference type="ARBA" id="ARBA00004370"/>
    </source>
</evidence>
<feature type="domain" description="Amino acid transporter transmembrane" evidence="6">
    <location>
        <begin position="132"/>
        <end position="441"/>
    </location>
</feature>
<comment type="caution">
    <text evidence="7">The sequence shown here is derived from an EMBL/GenBank/DDBJ whole genome shotgun (WGS) entry which is preliminary data.</text>
</comment>
<sequence length="499" mass="54359">MEERNDEKALLSPLRLRGLRVAVEDSSSKKKGFGFVVAVAFTVNYIMGTGFLTLPYATAQTGSVLTIVALFSMAALSNIAKDYVLESSARAELIENPSCFLTEGQAGGIVTPALVRRIHVSQDLPLLLTVKKRKYEMPTLCQLFLGYHGKVLYMICLSIYIYGALLAYGTVFANSVAAMFPLPAPHADASYGVYLGLFAVLVIPLSCLELTEQISVQMALASCRLLMVASMVGSVLAACAHTGESFPGQQEPVGIPLWRWEGMPVFLPIACYSFIYHHSIAGLSHPVRDKTLLGQIFLATFVMSGIFYGVIALLVAYYFGPGMAQSSNLEWKGYGHTGLGRVVGTYVLLFPALDVASAFPLNAITLGNNMLDMGNDQKRPDGSPDHPSRVTTVAFRLLAAIPPLVAALFLRDLGRISEYAGTVGIIITLVFPAVLNLRSRTRMKDLFQLESARTYYSNELSRKRYGPVNLAIGIGLFLYILINLLMDWKKSCVDCSTKG</sequence>
<feature type="transmembrane region" description="Helical" evidence="5">
    <location>
        <begin position="62"/>
        <end position="80"/>
    </location>
</feature>
<accession>A0A4D9DET5</accession>